<organism evidence="3 4">
    <name type="scientific">Microbacterium phage Shocker</name>
    <dbReference type="NCBI Taxonomy" id="2805839"/>
    <lineage>
        <taxon>Viruses</taxon>
        <taxon>Duplodnaviria</taxon>
        <taxon>Heunggongvirae</taxon>
        <taxon>Uroviricota</taxon>
        <taxon>Caudoviricetes</taxon>
        <taxon>Shockervirus</taxon>
        <taxon>Shockervirus shocker</taxon>
    </lineage>
</organism>
<dbReference type="InterPro" id="IPR008258">
    <property type="entry name" value="Transglycosylase_SLT_dom_1"/>
</dbReference>
<feature type="region of interest" description="Disordered" evidence="1">
    <location>
        <begin position="27"/>
        <end position="55"/>
    </location>
</feature>
<feature type="compositionally biased region" description="Low complexity" evidence="1">
    <location>
        <begin position="27"/>
        <end position="36"/>
    </location>
</feature>
<dbReference type="Proteomes" id="UP000654052">
    <property type="component" value="Segment"/>
</dbReference>
<dbReference type="InterPro" id="IPR023346">
    <property type="entry name" value="Lysozyme-like_dom_sf"/>
</dbReference>
<evidence type="ECO:0000256" key="1">
    <source>
        <dbReference type="SAM" id="MobiDB-lite"/>
    </source>
</evidence>
<keyword evidence="3" id="KW-0378">Hydrolase</keyword>
<proteinExistence type="predicted"/>
<protein>
    <submittedName>
        <fullName evidence="3">Endolysin, glycosyl hydrolase domain</fullName>
    </submittedName>
</protein>
<dbReference type="RefSeq" id="YP_010755449.1">
    <property type="nucleotide sequence ID" value="NC_073470.1"/>
</dbReference>
<accession>A0A890UNB8</accession>
<dbReference type="GeneID" id="80020103"/>
<evidence type="ECO:0000259" key="2">
    <source>
        <dbReference type="Pfam" id="PF01464"/>
    </source>
</evidence>
<dbReference type="Pfam" id="PF01464">
    <property type="entry name" value="SLT"/>
    <property type="match status" value="1"/>
</dbReference>
<gene>
    <name evidence="3" type="primary">39</name>
    <name evidence="3" type="ORF">SEA_SHOCKER_39</name>
</gene>
<reference evidence="3" key="1">
    <citation type="submission" date="2021-01" db="EMBL/GenBank/DDBJ databases">
        <authorList>
            <person name="Weegman M.K."/>
            <person name="Spring A.S."/>
            <person name="Bonilla J.A."/>
            <person name="Klyczek K."/>
            <person name="Garlena R.A."/>
            <person name="Russell D.A."/>
            <person name="Pope W.H."/>
            <person name="Jacobs-Sera D."/>
            <person name="Hatfull G.F."/>
        </authorList>
    </citation>
    <scope>NUCLEOTIDE SEQUENCE</scope>
</reference>
<dbReference type="Gene3D" id="1.10.530.10">
    <property type="match status" value="1"/>
</dbReference>
<dbReference type="KEGG" id="vg:80020103"/>
<keyword evidence="4" id="KW-1185">Reference proteome</keyword>
<name>A0A890UNB8_9CAUD</name>
<dbReference type="EMBL" id="MW507126">
    <property type="protein sequence ID" value="QRI45093.1"/>
    <property type="molecule type" value="Genomic_DNA"/>
</dbReference>
<evidence type="ECO:0000313" key="3">
    <source>
        <dbReference type="EMBL" id="QRI45093.1"/>
    </source>
</evidence>
<feature type="compositionally biased region" description="Gly residues" evidence="1">
    <location>
        <begin position="38"/>
        <end position="49"/>
    </location>
</feature>
<sequence length="146" mass="16445">MERSDPFEFLQRLRQSDQNLTRAAQARNARQGAMQRYVGGGGSSGGGRPANGSVAAAQQYARQQLAARGLGDADFQALVSLWNKESGWNPRARNRSSGAYGIAQMMPMHGRREGAKDQIDWGIDYILRRYRTPSRAWQHSQRTNWY</sequence>
<dbReference type="GO" id="GO:0016787">
    <property type="term" value="F:hydrolase activity"/>
    <property type="evidence" value="ECO:0007669"/>
    <property type="project" value="UniProtKB-KW"/>
</dbReference>
<dbReference type="SUPFAM" id="SSF53955">
    <property type="entry name" value="Lysozyme-like"/>
    <property type="match status" value="1"/>
</dbReference>
<evidence type="ECO:0000313" key="4">
    <source>
        <dbReference type="Proteomes" id="UP000654052"/>
    </source>
</evidence>
<feature type="domain" description="Transglycosylase SLT" evidence="2">
    <location>
        <begin position="76"/>
        <end position="116"/>
    </location>
</feature>